<dbReference type="InterPro" id="IPR002423">
    <property type="entry name" value="Cpn60/GroEL/TCP-1"/>
</dbReference>
<proteinExistence type="inferred from homology"/>
<dbReference type="PRINTS" id="PR00304">
    <property type="entry name" value="TCOMPLEXTCP1"/>
</dbReference>
<reference evidence="5 6" key="1">
    <citation type="submission" date="2017-09" db="EMBL/GenBank/DDBJ databases">
        <title>WGS assembly of Aquilegia coerulea Goldsmith.</title>
        <authorList>
            <person name="Hodges S."/>
            <person name="Kramer E."/>
            <person name="Nordborg M."/>
            <person name="Tomkins J."/>
            <person name="Borevitz J."/>
            <person name="Derieg N."/>
            <person name="Yan J."/>
            <person name="Mihaltcheva S."/>
            <person name="Hayes R.D."/>
            <person name="Rokhsar D."/>
        </authorList>
    </citation>
    <scope>NUCLEOTIDE SEQUENCE [LARGE SCALE GENOMIC DNA]</scope>
    <source>
        <strain evidence="6">cv. Goldsmith</strain>
    </source>
</reference>
<dbReference type="SUPFAM" id="SSF48592">
    <property type="entry name" value="GroEL equatorial domain-like"/>
    <property type="match status" value="1"/>
</dbReference>
<dbReference type="PANTHER" id="PTHR11353">
    <property type="entry name" value="CHAPERONIN"/>
    <property type="match status" value="1"/>
</dbReference>
<dbReference type="InParanoid" id="A0A2G5EBB1"/>
<keyword evidence="3 4" id="KW-0143">Chaperone</keyword>
<name>A0A2G5EBB1_AQUCA</name>
<keyword evidence="1 4" id="KW-0547">Nucleotide-binding</keyword>
<dbReference type="OrthoDB" id="10052040at2759"/>
<sequence length="73" mass="8092">MLVGGSGDIKITKDRNTPLKEMQIQNPTAIMIARTDVAQDDRSGDGTTSTVVFIGELWTHWKPIYQSEVVLNC</sequence>
<evidence type="ECO:0000256" key="3">
    <source>
        <dbReference type="ARBA" id="ARBA00023186"/>
    </source>
</evidence>
<keyword evidence="2 4" id="KW-0067">ATP-binding</keyword>
<dbReference type="InterPro" id="IPR017998">
    <property type="entry name" value="Chaperone_TCP-1"/>
</dbReference>
<evidence type="ECO:0000256" key="1">
    <source>
        <dbReference type="ARBA" id="ARBA00022741"/>
    </source>
</evidence>
<keyword evidence="6" id="KW-1185">Reference proteome</keyword>
<dbReference type="STRING" id="218851.A0A2G5EBB1"/>
<evidence type="ECO:0000256" key="4">
    <source>
        <dbReference type="RuleBase" id="RU004187"/>
    </source>
</evidence>
<gene>
    <name evidence="5" type="ORF">AQUCO_01000721v1</name>
</gene>
<dbReference type="EMBL" id="KZ305027">
    <property type="protein sequence ID" value="PIA53042.1"/>
    <property type="molecule type" value="Genomic_DNA"/>
</dbReference>
<dbReference type="Proteomes" id="UP000230069">
    <property type="component" value="Unassembled WGS sequence"/>
</dbReference>
<organism evidence="5 6">
    <name type="scientific">Aquilegia coerulea</name>
    <name type="common">Rocky mountain columbine</name>
    <dbReference type="NCBI Taxonomy" id="218851"/>
    <lineage>
        <taxon>Eukaryota</taxon>
        <taxon>Viridiplantae</taxon>
        <taxon>Streptophyta</taxon>
        <taxon>Embryophyta</taxon>
        <taxon>Tracheophyta</taxon>
        <taxon>Spermatophyta</taxon>
        <taxon>Magnoliopsida</taxon>
        <taxon>Ranunculales</taxon>
        <taxon>Ranunculaceae</taxon>
        <taxon>Thalictroideae</taxon>
        <taxon>Aquilegia</taxon>
    </lineage>
</organism>
<dbReference type="GO" id="GO:0140662">
    <property type="term" value="F:ATP-dependent protein folding chaperone"/>
    <property type="evidence" value="ECO:0007669"/>
    <property type="project" value="InterPro"/>
</dbReference>
<dbReference type="InterPro" id="IPR027413">
    <property type="entry name" value="GROEL-like_equatorial_sf"/>
</dbReference>
<evidence type="ECO:0000256" key="2">
    <source>
        <dbReference type="ARBA" id="ARBA00022840"/>
    </source>
</evidence>
<protein>
    <submittedName>
        <fullName evidence="5">Uncharacterized protein</fullName>
    </submittedName>
</protein>
<dbReference type="Gene3D" id="1.10.560.10">
    <property type="entry name" value="GroEL-like equatorial domain"/>
    <property type="match status" value="1"/>
</dbReference>
<accession>A0A2G5EBB1</accession>
<evidence type="ECO:0000313" key="5">
    <source>
        <dbReference type="EMBL" id="PIA53042.1"/>
    </source>
</evidence>
<dbReference type="AlphaFoldDB" id="A0A2G5EBB1"/>
<evidence type="ECO:0000313" key="6">
    <source>
        <dbReference type="Proteomes" id="UP000230069"/>
    </source>
</evidence>
<comment type="similarity">
    <text evidence="4">Belongs to the TCP-1 chaperonin family.</text>
</comment>
<dbReference type="GO" id="GO:0005524">
    <property type="term" value="F:ATP binding"/>
    <property type="evidence" value="ECO:0007669"/>
    <property type="project" value="UniProtKB-KW"/>
</dbReference>
<dbReference type="Pfam" id="PF00118">
    <property type="entry name" value="Cpn60_TCP1"/>
    <property type="match status" value="1"/>
</dbReference>